<feature type="compositionally biased region" description="Polar residues" evidence="1">
    <location>
        <begin position="333"/>
        <end position="349"/>
    </location>
</feature>
<dbReference type="EMBL" id="SSOP01000018">
    <property type="protein sequence ID" value="KAB5594619.1"/>
    <property type="molecule type" value="Genomic_DNA"/>
</dbReference>
<feature type="compositionally biased region" description="Polar residues" evidence="1">
    <location>
        <begin position="498"/>
        <end position="507"/>
    </location>
</feature>
<feature type="region of interest" description="Disordered" evidence="1">
    <location>
        <begin position="214"/>
        <end position="258"/>
    </location>
</feature>
<feature type="region of interest" description="Disordered" evidence="1">
    <location>
        <begin position="416"/>
        <end position="451"/>
    </location>
</feature>
<dbReference type="OrthoDB" id="3244453at2759"/>
<protein>
    <submittedName>
        <fullName evidence="2">Uncharacterized protein</fullName>
    </submittedName>
</protein>
<feature type="region of interest" description="Disordered" evidence="1">
    <location>
        <begin position="299"/>
        <end position="396"/>
    </location>
</feature>
<feature type="region of interest" description="Disordered" evidence="1">
    <location>
        <begin position="485"/>
        <end position="514"/>
    </location>
</feature>
<gene>
    <name evidence="2" type="ORF">CTheo_1941</name>
</gene>
<evidence type="ECO:0000256" key="1">
    <source>
        <dbReference type="SAM" id="MobiDB-lite"/>
    </source>
</evidence>
<proteinExistence type="predicted"/>
<feature type="compositionally biased region" description="Polar residues" evidence="1">
    <location>
        <begin position="427"/>
        <end position="437"/>
    </location>
</feature>
<feature type="compositionally biased region" description="Basic residues" evidence="1">
    <location>
        <begin position="359"/>
        <end position="368"/>
    </location>
</feature>
<feature type="compositionally biased region" description="Low complexity" evidence="1">
    <location>
        <begin position="19"/>
        <end position="42"/>
    </location>
</feature>
<evidence type="ECO:0000313" key="2">
    <source>
        <dbReference type="EMBL" id="KAB5594619.1"/>
    </source>
</evidence>
<dbReference type="AlphaFoldDB" id="A0A5N5QSL2"/>
<sequence>MARQRLTPNDLHDRDSPRTPTLSASNSNSSLPDLLTPSPSSNHFPDIPSRPLSQTSASETCKSWWGTVGSQTSNSTLAQHEPSSQPSVIKVHCLFPVHANLCAQSREPAKPLTNGLLRPDNATLTPTASPKCSVAADVLCKVRSVFGCRPLGYNSVIQESLLFDVTTEEPSAEFQPAPRPSNPLSRLSQQQFVYPVITKDHSSPDFNHFLARPPIPGTRSTSAIHRGYNSSTSQRKSSHNPASSLFSAQAEMGPPHHMNASLRSSRSMAHCNQRSLVPPSEVLTQTHCGRTALRQAGIAHGSPRALAPPLPVENVPSRHRTESLFHRLALNPFSKSSPGTPAASSSRLPTTPPDTPARGSRKAKHSKPAGHNFVVTLAPNESTPQDDTSSPSRPSRWGVILRFVGKPGVAAKTIAAEQARQTPKPPTTSTHFTNQPEHAQEPPNPRSSSLSFFGDLVDPFARSEGPAATISACSLAESCLRELADGRRSHTSRRSSRNFGTQSSGARSATRIDLTDGFASKESAASRANQRHSAFFVDKHLRPGDFRADGHRQIESA</sequence>
<feature type="compositionally biased region" description="Polar residues" evidence="1">
    <location>
        <begin position="379"/>
        <end position="393"/>
    </location>
</feature>
<comment type="caution">
    <text evidence="2">The sequence shown here is derived from an EMBL/GenBank/DDBJ whole genome shotgun (WGS) entry which is preliminary data.</text>
</comment>
<dbReference type="Proteomes" id="UP000383932">
    <property type="component" value="Unassembled WGS sequence"/>
</dbReference>
<evidence type="ECO:0000313" key="3">
    <source>
        <dbReference type="Proteomes" id="UP000383932"/>
    </source>
</evidence>
<feature type="region of interest" description="Disordered" evidence="1">
    <location>
        <begin position="1"/>
        <end position="54"/>
    </location>
</feature>
<keyword evidence="3" id="KW-1185">Reference proteome</keyword>
<feature type="compositionally biased region" description="Polar residues" evidence="1">
    <location>
        <begin position="218"/>
        <end position="247"/>
    </location>
</feature>
<organism evidence="2 3">
    <name type="scientific">Ceratobasidium theobromae</name>
    <dbReference type="NCBI Taxonomy" id="1582974"/>
    <lineage>
        <taxon>Eukaryota</taxon>
        <taxon>Fungi</taxon>
        <taxon>Dikarya</taxon>
        <taxon>Basidiomycota</taxon>
        <taxon>Agaricomycotina</taxon>
        <taxon>Agaricomycetes</taxon>
        <taxon>Cantharellales</taxon>
        <taxon>Ceratobasidiaceae</taxon>
        <taxon>Ceratobasidium</taxon>
    </lineage>
</organism>
<accession>A0A5N5QSL2</accession>
<name>A0A5N5QSL2_9AGAM</name>
<reference evidence="2 3" key="1">
    <citation type="journal article" date="2019" name="Fungal Biol. Biotechnol.">
        <title>Draft genome sequence of fastidious pathogen Ceratobasidium theobromae, which causes vascular-streak dieback in Theobroma cacao.</title>
        <authorList>
            <person name="Ali S.S."/>
            <person name="Asman A."/>
            <person name="Shao J."/>
            <person name="Firmansyah A.P."/>
            <person name="Susilo A.W."/>
            <person name="Rosmana A."/>
            <person name="McMahon P."/>
            <person name="Junaid M."/>
            <person name="Guest D."/>
            <person name="Kheng T.Y."/>
            <person name="Meinhardt L.W."/>
            <person name="Bailey B.A."/>
        </authorList>
    </citation>
    <scope>NUCLEOTIDE SEQUENCE [LARGE SCALE GENOMIC DNA]</scope>
    <source>
        <strain evidence="2 3">CT2</strain>
    </source>
</reference>